<name>A0AA86IZ30_9BURK</name>
<dbReference type="EMBL" id="AP028947">
    <property type="protein sequence ID" value="BET24503.1"/>
    <property type="molecule type" value="Genomic_DNA"/>
</dbReference>
<dbReference type="AlphaFoldDB" id="A0AA86IZ30"/>
<evidence type="ECO:0000313" key="1">
    <source>
        <dbReference type="EMBL" id="BET24503.1"/>
    </source>
</evidence>
<evidence type="ECO:0000313" key="2">
    <source>
        <dbReference type="Proteomes" id="UP001329151"/>
    </source>
</evidence>
<gene>
    <name evidence="1" type="ORF">RGQ30_00040</name>
</gene>
<accession>A0AA86IZ30</accession>
<keyword evidence="2" id="KW-1185">Reference proteome</keyword>
<dbReference type="KEGG" id="lto:RGQ30_00040"/>
<reference evidence="1 2" key="1">
    <citation type="submission" date="2023-10" db="EMBL/GenBank/DDBJ databases">
        <title>Complete Genome Sequence of Limnobacter thiooxidans CS-K2T, Isolated from freshwater lake sediments in Bavaria, Germany.</title>
        <authorList>
            <person name="Naruki M."/>
            <person name="Watanabe A."/>
            <person name="Warashina T."/>
            <person name="Morita T."/>
            <person name="Arakawa K."/>
        </authorList>
    </citation>
    <scope>NUCLEOTIDE SEQUENCE [LARGE SCALE GENOMIC DNA]</scope>
    <source>
        <strain evidence="1 2">CS-K2</strain>
    </source>
</reference>
<organism evidence="1 2">
    <name type="scientific">Limnobacter thiooxidans</name>
    <dbReference type="NCBI Taxonomy" id="131080"/>
    <lineage>
        <taxon>Bacteria</taxon>
        <taxon>Pseudomonadati</taxon>
        <taxon>Pseudomonadota</taxon>
        <taxon>Betaproteobacteria</taxon>
        <taxon>Burkholderiales</taxon>
        <taxon>Burkholderiaceae</taxon>
        <taxon>Limnobacter</taxon>
    </lineage>
</organism>
<dbReference type="Proteomes" id="UP001329151">
    <property type="component" value="Chromosome"/>
</dbReference>
<protein>
    <submittedName>
        <fullName evidence="1">Uncharacterized protein</fullName>
    </submittedName>
</protein>
<proteinExistence type="predicted"/>
<sequence>MLLKVVLVNPIRCLINQEVLTQVQGAESFRPTPIKNFRNEERKDWKVHHRCIASYPRKTNTQRNHEL</sequence>